<dbReference type="GO" id="GO:0042802">
    <property type="term" value="F:identical protein binding"/>
    <property type="evidence" value="ECO:0007669"/>
    <property type="project" value="UniProtKB-ARBA"/>
</dbReference>
<feature type="binding site" evidence="10">
    <location>
        <position position="250"/>
    </location>
    <ligand>
        <name>K(+)</name>
        <dbReference type="ChEBI" id="CHEBI:29103"/>
    </ligand>
</feature>
<comment type="function">
    <text evidence="10">Exhibits a very high intrinsic GTPase hydrolysis rate. Involved in the addition of a carboxymethylaminomethyl (cmnm) group at the wobble position (U34) of certain tRNAs, forming tRNA-cmnm(5)s(2)U34.</text>
</comment>
<keyword evidence="9 10" id="KW-0342">GTP-binding</keyword>
<dbReference type="InterPro" id="IPR005225">
    <property type="entry name" value="Small_GTP-bd"/>
</dbReference>
<feature type="binding site" evidence="10">
    <location>
        <position position="458"/>
    </location>
    <ligand>
        <name>(6S)-5-formyl-5,6,7,8-tetrahydrofolate</name>
        <dbReference type="ChEBI" id="CHEBI:57457"/>
    </ligand>
</feature>
<keyword evidence="8 10" id="KW-0630">Potassium</keyword>
<dbReference type="GO" id="GO:0003924">
    <property type="term" value="F:GTPase activity"/>
    <property type="evidence" value="ECO:0007669"/>
    <property type="project" value="UniProtKB-UniRule"/>
</dbReference>
<dbReference type="InterPro" id="IPR027368">
    <property type="entry name" value="MnmE_dom2"/>
</dbReference>
<dbReference type="InterPro" id="IPR004520">
    <property type="entry name" value="GTPase_MnmE"/>
</dbReference>
<feature type="binding site" evidence="10">
    <location>
        <position position="255"/>
    </location>
    <ligand>
        <name>K(+)</name>
        <dbReference type="ChEBI" id="CHEBI:29103"/>
    </ligand>
</feature>
<dbReference type="PANTHER" id="PTHR42714">
    <property type="entry name" value="TRNA MODIFICATION GTPASE GTPBP3"/>
    <property type="match status" value="1"/>
</dbReference>
<dbReference type="FunFam" id="3.40.50.300:FF:000494">
    <property type="entry name" value="tRNA modification GTPase MnmE"/>
    <property type="match status" value="1"/>
</dbReference>
<dbReference type="GO" id="GO:0030488">
    <property type="term" value="P:tRNA methylation"/>
    <property type="evidence" value="ECO:0007669"/>
    <property type="project" value="TreeGrafter"/>
</dbReference>
<dbReference type="Pfam" id="PF10396">
    <property type="entry name" value="TrmE_N"/>
    <property type="match status" value="1"/>
</dbReference>
<dbReference type="OrthoDB" id="9805918at2"/>
<feature type="binding site" evidence="10">
    <location>
        <position position="125"/>
    </location>
    <ligand>
        <name>(6S)-5-formyl-5,6,7,8-tetrahydrofolate</name>
        <dbReference type="ChEBI" id="CHEBI:57457"/>
    </ligand>
</feature>
<dbReference type="SUPFAM" id="SSF116878">
    <property type="entry name" value="TrmE connector domain"/>
    <property type="match status" value="1"/>
</dbReference>
<dbReference type="NCBIfam" id="TIGR00231">
    <property type="entry name" value="small_GTP"/>
    <property type="match status" value="1"/>
</dbReference>
<reference evidence="13 14" key="1">
    <citation type="submission" date="2019-02" db="EMBL/GenBank/DDBJ databases">
        <title>Genomic Encyclopedia of Type Strains, Phase IV (KMG-IV): sequencing the most valuable type-strain genomes for metagenomic binning, comparative biology and taxonomic classification.</title>
        <authorList>
            <person name="Goeker M."/>
        </authorList>
    </citation>
    <scope>NUCLEOTIDE SEQUENCE [LARGE SCALE GENOMIC DNA]</scope>
    <source>
        <strain evidence="13 14">DSM 29486</strain>
    </source>
</reference>
<dbReference type="InterPro" id="IPR031168">
    <property type="entry name" value="G_TrmE"/>
</dbReference>
<evidence type="ECO:0000256" key="6">
    <source>
        <dbReference type="ARBA" id="ARBA00022801"/>
    </source>
</evidence>
<proteinExistence type="inferred from homology"/>
<feature type="binding site" evidence="10">
    <location>
        <position position="22"/>
    </location>
    <ligand>
        <name>(6S)-5-formyl-5,6,7,8-tetrahydrofolate</name>
        <dbReference type="ChEBI" id="CHEBI:57457"/>
    </ligand>
</feature>
<feature type="binding site" evidence="10">
    <location>
        <begin position="231"/>
        <end position="236"/>
    </location>
    <ligand>
        <name>GTP</name>
        <dbReference type="ChEBI" id="CHEBI:37565"/>
    </ligand>
</feature>
<evidence type="ECO:0000256" key="8">
    <source>
        <dbReference type="ARBA" id="ARBA00022958"/>
    </source>
</evidence>
<keyword evidence="3 10" id="KW-0819">tRNA processing</keyword>
<dbReference type="Gene3D" id="3.30.1360.120">
    <property type="entry name" value="Probable tRNA modification gtpase trme, domain 1"/>
    <property type="match status" value="1"/>
</dbReference>
<keyword evidence="2 10" id="KW-0963">Cytoplasm</keyword>
<dbReference type="NCBIfam" id="NF003661">
    <property type="entry name" value="PRK05291.1-3"/>
    <property type="match status" value="1"/>
</dbReference>
<dbReference type="RefSeq" id="WP_130435470.1">
    <property type="nucleotide sequence ID" value="NZ_SGXF01000004.1"/>
</dbReference>
<evidence type="ECO:0000256" key="11">
    <source>
        <dbReference type="RuleBase" id="RU003313"/>
    </source>
</evidence>
<dbReference type="InterPro" id="IPR006073">
    <property type="entry name" value="GTP-bd"/>
</dbReference>
<evidence type="ECO:0000313" key="14">
    <source>
        <dbReference type="Proteomes" id="UP000292927"/>
    </source>
</evidence>
<dbReference type="Gene3D" id="3.40.50.300">
    <property type="entry name" value="P-loop containing nucleotide triphosphate hydrolases"/>
    <property type="match status" value="1"/>
</dbReference>
<evidence type="ECO:0000256" key="10">
    <source>
        <dbReference type="HAMAP-Rule" id="MF_00379"/>
    </source>
</evidence>
<evidence type="ECO:0000256" key="7">
    <source>
        <dbReference type="ARBA" id="ARBA00022842"/>
    </source>
</evidence>
<dbReference type="InterPro" id="IPR027266">
    <property type="entry name" value="TrmE/GcvT-like"/>
</dbReference>
<dbReference type="PANTHER" id="PTHR42714:SF2">
    <property type="entry name" value="TRNA MODIFICATION GTPASE GTPBP3, MITOCHONDRIAL"/>
    <property type="match status" value="1"/>
</dbReference>
<keyword evidence="14" id="KW-1185">Reference proteome</keyword>
<keyword evidence="5 10" id="KW-0547">Nucleotide-binding</keyword>
<dbReference type="Pfam" id="PF12631">
    <property type="entry name" value="MnmE_helical"/>
    <property type="match status" value="1"/>
</dbReference>
<evidence type="ECO:0000256" key="4">
    <source>
        <dbReference type="ARBA" id="ARBA00022723"/>
    </source>
</evidence>
<evidence type="ECO:0000256" key="9">
    <source>
        <dbReference type="ARBA" id="ARBA00023134"/>
    </source>
</evidence>
<dbReference type="FunFam" id="3.30.1360.120:FF:000003">
    <property type="entry name" value="tRNA modification GTPase MnmE"/>
    <property type="match status" value="1"/>
</dbReference>
<dbReference type="GO" id="GO:0005829">
    <property type="term" value="C:cytosol"/>
    <property type="evidence" value="ECO:0007669"/>
    <property type="project" value="TreeGrafter"/>
</dbReference>
<feature type="binding site" evidence="10">
    <location>
        <position position="252"/>
    </location>
    <ligand>
        <name>K(+)</name>
        <dbReference type="ChEBI" id="CHEBI:29103"/>
    </ligand>
</feature>
<evidence type="ECO:0000256" key="3">
    <source>
        <dbReference type="ARBA" id="ARBA00022694"/>
    </source>
</evidence>
<comment type="caution">
    <text evidence="10">Lacks conserved residue(s) required for the propagation of feature annotation.</text>
</comment>
<evidence type="ECO:0000256" key="5">
    <source>
        <dbReference type="ARBA" id="ARBA00022741"/>
    </source>
</evidence>
<dbReference type="Proteomes" id="UP000292927">
    <property type="component" value="Unassembled WGS sequence"/>
</dbReference>
<evidence type="ECO:0000256" key="1">
    <source>
        <dbReference type="ARBA" id="ARBA00011043"/>
    </source>
</evidence>
<dbReference type="GO" id="GO:0046872">
    <property type="term" value="F:metal ion binding"/>
    <property type="evidence" value="ECO:0007669"/>
    <property type="project" value="UniProtKB-KW"/>
</dbReference>
<organism evidence="13 14">
    <name type="scientific">Cuneatibacter caecimuris</name>
    <dbReference type="NCBI Taxonomy" id="1796618"/>
    <lineage>
        <taxon>Bacteria</taxon>
        <taxon>Bacillati</taxon>
        <taxon>Bacillota</taxon>
        <taxon>Clostridia</taxon>
        <taxon>Lachnospirales</taxon>
        <taxon>Lachnospiraceae</taxon>
        <taxon>Cuneatibacter</taxon>
    </lineage>
</organism>
<protein>
    <recommendedName>
        <fullName evidence="10">tRNA modification GTPase MnmE</fullName>
        <ecNumber evidence="10">3.6.-.-</ecNumber>
    </recommendedName>
</protein>
<accession>A0A4Q7P355</accession>
<dbReference type="EMBL" id="SGXF01000004">
    <property type="protein sequence ID" value="RZS94351.1"/>
    <property type="molecule type" value="Genomic_DNA"/>
</dbReference>
<comment type="similarity">
    <text evidence="1 10 11">Belongs to the TRAFAC class TrmE-Era-EngA-EngB-Septin-like GTPase superfamily. TrmE GTPase family.</text>
</comment>
<feature type="binding site" evidence="10">
    <location>
        <begin position="250"/>
        <end position="256"/>
    </location>
    <ligand>
        <name>GTP</name>
        <dbReference type="ChEBI" id="CHEBI:37565"/>
    </ligand>
</feature>
<dbReference type="HAMAP" id="MF_00379">
    <property type="entry name" value="GTPase_MnmE"/>
    <property type="match status" value="1"/>
</dbReference>
<dbReference type="EC" id="3.6.-.-" evidence="10"/>
<dbReference type="CDD" id="cd04164">
    <property type="entry name" value="trmE"/>
    <property type="match status" value="1"/>
</dbReference>
<dbReference type="Gene3D" id="1.20.120.430">
    <property type="entry name" value="tRNA modification GTPase MnmE domain 2"/>
    <property type="match status" value="1"/>
</dbReference>
<sequence length="458" mass="51184">MEQRTIAAIATAMSPGGISVIRISGPEAFEVADRVFRSKKAGKRLCEQETHTIHYGYIFRNEEMIDEVLVLLMRGPKSYTAEDTVEIDCHGGVLVTKRILETVLENGASPADPGEFTKRAFLNGRIDLSRAEAVMDLIQAKNEFARKNAVSQLNGKLYFKIKDFRDMILDGAAQIEAALDDPEQISLEGFCEKLDQDLDGICIGLDEMLADADNGRMLAEGIRTVILGRPNAGKSSLLNLLAGQERAIVTEIAGTTRDTLEEQILLGGIGFRLVDTAGIRSTEDIVEKIGVSKAMEQAENADLILYVVDGSMPLDENDEQIIGMIQDKKAVVLLNKSDLPLYISEEELKEKTGKKVITVSAKEFTGFKRLENVLCEMFLHREVQYNDEVWITNIRQKENLRHARESLQLVRESISQNMPEDFLTIDLMNAYMELGYILGEEVEDDMVDRVFSKFCMGK</sequence>
<dbReference type="NCBIfam" id="TIGR00450">
    <property type="entry name" value="mnmE_trmE_thdF"/>
    <property type="match status" value="1"/>
</dbReference>
<feature type="binding site" evidence="10">
    <location>
        <position position="256"/>
    </location>
    <ligand>
        <name>Mg(2+)</name>
        <dbReference type="ChEBI" id="CHEBI:18420"/>
    </ligand>
</feature>
<dbReference type="AlphaFoldDB" id="A0A4Q7P355"/>
<dbReference type="Pfam" id="PF01926">
    <property type="entry name" value="MMR_HSR1"/>
    <property type="match status" value="1"/>
</dbReference>
<dbReference type="InterPro" id="IPR018948">
    <property type="entry name" value="GTP-bd_TrmE_N"/>
</dbReference>
<feature type="domain" description="TrmE-type G" evidence="12">
    <location>
        <begin position="221"/>
        <end position="379"/>
    </location>
</feature>
<evidence type="ECO:0000259" key="12">
    <source>
        <dbReference type="PROSITE" id="PS51709"/>
    </source>
</evidence>
<keyword evidence="4 10" id="KW-0479">Metal-binding</keyword>
<comment type="caution">
    <text evidence="13">The sequence shown here is derived from an EMBL/GenBank/DDBJ whole genome shotgun (WGS) entry which is preliminary data.</text>
</comment>
<feature type="binding site" evidence="10">
    <location>
        <position position="231"/>
    </location>
    <ligand>
        <name>K(+)</name>
        <dbReference type="ChEBI" id="CHEBI:29103"/>
    </ligand>
</feature>
<dbReference type="PROSITE" id="PS51709">
    <property type="entry name" value="G_TRME"/>
    <property type="match status" value="1"/>
</dbReference>
<gene>
    <name evidence="10" type="primary">mnmE</name>
    <name evidence="10" type="synonym">trmE</name>
    <name evidence="13" type="ORF">EV209_2193</name>
</gene>
<evidence type="ECO:0000313" key="13">
    <source>
        <dbReference type="EMBL" id="RZS94351.1"/>
    </source>
</evidence>
<dbReference type="PRINTS" id="PR00326">
    <property type="entry name" value="GTP1OBG"/>
</dbReference>
<dbReference type="InterPro" id="IPR027417">
    <property type="entry name" value="P-loop_NTPase"/>
</dbReference>
<comment type="cofactor">
    <cofactor evidence="10">
        <name>K(+)</name>
        <dbReference type="ChEBI" id="CHEBI:29103"/>
    </cofactor>
    <text evidence="10">Binds 1 potassium ion per subunit.</text>
</comment>
<comment type="subcellular location">
    <subcellularLocation>
        <location evidence="10">Cytoplasm</location>
    </subcellularLocation>
</comment>
<keyword evidence="6 10" id="KW-0378">Hydrolase</keyword>
<dbReference type="GO" id="GO:0002098">
    <property type="term" value="P:tRNA wobble uridine modification"/>
    <property type="evidence" value="ECO:0007669"/>
    <property type="project" value="TreeGrafter"/>
</dbReference>
<feature type="binding site" evidence="10">
    <location>
        <begin position="275"/>
        <end position="278"/>
    </location>
    <ligand>
        <name>GTP</name>
        <dbReference type="ChEBI" id="CHEBI:37565"/>
    </ligand>
</feature>
<dbReference type="GO" id="GO:0005525">
    <property type="term" value="F:GTP binding"/>
    <property type="evidence" value="ECO:0007669"/>
    <property type="project" value="UniProtKB-UniRule"/>
</dbReference>
<keyword evidence="7 10" id="KW-0460">Magnesium</keyword>
<evidence type="ECO:0000256" key="2">
    <source>
        <dbReference type="ARBA" id="ARBA00022490"/>
    </source>
</evidence>
<dbReference type="SUPFAM" id="SSF52540">
    <property type="entry name" value="P-loop containing nucleoside triphosphate hydrolases"/>
    <property type="match status" value="1"/>
</dbReference>
<dbReference type="InterPro" id="IPR025867">
    <property type="entry name" value="MnmE_helical"/>
</dbReference>
<dbReference type="CDD" id="cd14858">
    <property type="entry name" value="TrmE_N"/>
    <property type="match status" value="1"/>
</dbReference>
<feature type="binding site" evidence="10">
    <location>
        <position position="235"/>
    </location>
    <ligand>
        <name>Mg(2+)</name>
        <dbReference type="ChEBI" id="CHEBI:18420"/>
    </ligand>
</feature>
<name>A0A4Q7P355_9FIRM</name>
<feature type="binding site" evidence="10">
    <location>
        <position position="86"/>
    </location>
    <ligand>
        <name>(6S)-5-formyl-5,6,7,8-tetrahydrofolate</name>
        <dbReference type="ChEBI" id="CHEBI:57457"/>
    </ligand>
</feature>
<comment type="subunit">
    <text evidence="10">Homodimer. Heterotetramer of two MnmE and two MnmG subunits.</text>
</comment>